<evidence type="ECO:0000313" key="2">
    <source>
        <dbReference type="Proteomes" id="UP001172386"/>
    </source>
</evidence>
<gene>
    <name evidence="1" type="primary">IWS1</name>
    <name evidence="1" type="ORF">H2198_010333</name>
</gene>
<organism evidence="1 2">
    <name type="scientific">Neophaeococcomyces mojaviensis</name>
    <dbReference type="NCBI Taxonomy" id="3383035"/>
    <lineage>
        <taxon>Eukaryota</taxon>
        <taxon>Fungi</taxon>
        <taxon>Dikarya</taxon>
        <taxon>Ascomycota</taxon>
        <taxon>Pezizomycotina</taxon>
        <taxon>Eurotiomycetes</taxon>
        <taxon>Chaetothyriomycetidae</taxon>
        <taxon>Chaetothyriales</taxon>
        <taxon>Chaetothyriales incertae sedis</taxon>
        <taxon>Neophaeococcomyces</taxon>
    </lineage>
</organism>
<reference evidence="1" key="1">
    <citation type="submission" date="2022-10" db="EMBL/GenBank/DDBJ databases">
        <title>Culturing micro-colonial fungi from biological soil crusts in the Mojave desert and describing Neophaeococcomyces mojavensis, and introducing the new genera and species Taxawa tesnikishii.</title>
        <authorList>
            <person name="Kurbessoian T."/>
            <person name="Stajich J.E."/>
        </authorList>
    </citation>
    <scope>NUCLEOTIDE SEQUENCE</scope>
    <source>
        <strain evidence="1">JES_112</strain>
    </source>
</reference>
<name>A0ACC2ZRV5_9EURO</name>
<proteinExistence type="predicted"/>
<dbReference type="EMBL" id="JAPDRQ010000350">
    <property type="protein sequence ID" value="KAJ9650364.1"/>
    <property type="molecule type" value="Genomic_DNA"/>
</dbReference>
<accession>A0ACC2ZRV5</accession>
<dbReference type="Proteomes" id="UP001172386">
    <property type="component" value="Unassembled WGS sequence"/>
</dbReference>
<comment type="caution">
    <text evidence="1">The sequence shown here is derived from an EMBL/GenBank/DDBJ whole genome shotgun (WGS) entry which is preliminary data.</text>
</comment>
<protein>
    <submittedName>
        <fullName evidence="1">Transcription factor iws1</fullName>
    </submittedName>
</protein>
<keyword evidence="2" id="KW-1185">Reference proteome</keyword>
<evidence type="ECO:0000313" key="1">
    <source>
        <dbReference type="EMBL" id="KAJ9650364.1"/>
    </source>
</evidence>
<sequence>MSDYGDDLPPADAEGLDRPSENEDGLDDTSKVFNPPPGDDDDDDEKLHDSDDESLLSDVDEEMLEEFDANKVLADVAPDFDALKGTKIQKRKRDENDEGRPKKKKERTRERARRRRGEEEVDAAADGEVTGTRRSRKAGAGGAGGGERRPRERVEIDEETLPPEERRRRALDRAMDAAVKKSSGKRLRKGEIDLEQMADEELNHLRNRMVQAAIADGQQVSEGKPAYQKLKLLPEVVGILNRNTYTQSVLDPETNFLEAVRFFLEPLSDGSLPAYNIQRELFQSLERLPMTKEALISSGIGKVIYFYRKSKRVDAKIKRQATKLMEEWSRPILQRSDDFTKKNWETVAYEPGRGSQGAPKAGAPAPNVLRKTNAQLAPGQKVSNRARMIPGVTSYTIVPQVSQLPRR</sequence>